<feature type="transmembrane region" description="Helical" evidence="6">
    <location>
        <begin position="148"/>
        <end position="167"/>
    </location>
</feature>
<dbReference type="PANTHER" id="PTHR23291:SF50">
    <property type="entry name" value="PROTEIN LIFEGUARD 4"/>
    <property type="match status" value="1"/>
</dbReference>
<evidence type="ECO:0000256" key="3">
    <source>
        <dbReference type="ARBA" id="ARBA00022692"/>
    </source>
</evidence>
<dbReference type="CDD" id="cd10432">
    <property type="entry name" value="BI-1-like_bacterial"/>
    <property type="match status" value="1"/>
</dbReference>
<feature type="transmembrane region" description="Helical" evidence="6">
    <location>
        <begin position="211"/>
        <end position="233"/>
    </location>
</feature>
<evidence type="ECO:0000313" key="7">
    <source>
        <dbReference type="EMBL" id="SDS75537.1"/>
    </source>
</evidence>
<evidence type="ECO:0000256" key="6">
    <source>
        <dbReference type="RuleBase" id="RU004379"/>
    </source>
</evidence>
<gene>
    <name evidence="7" type="ORF">SAMN05444158_3087</name>
</gene>
<dbReference type="GO" id="GO:0005886">
    <property type="term" value="C:plasma membrane"/>
    <property type="evidence" value="ECO:0007669"/>
    <property type="project" value="TreeGrafter"/>
</dbReference>
<proteinExistence type="inferred from homology"/>
<dbReference type="Proteomes" id="UP000243904">
    <property type="component" value="Chromosome I"/>
</dbReference>
<keyword evidence="8" id="KW-1185">Reference proteome</keyword>
<dbReference type="InterPro" id="IPR006214">
    <property type="entry name" value="Bax_inhibitor_1-related"/>
</dbReference>
<dbReference type="Pfam" id="PF01027">
    <property type="entry name" value="Bax1-I"/>
    <property type="match status" value="1"/>
</dbReference>
<evidence type="ECO:0008006" key="9">
    <source>
        <dbReference type="Google" id="ProtNLM"/>
    </source>
</evidence>
<evidence type="ECO:0000313" key="8">
    <source>
        <dbReference type="Proteomes" id="UP000243904"/>
    </source>
</evidence>
<feature type="transmembrane region" description="Helical" evidence="6">
    <location>
        <begin position="92"/>
        <end position="111"/>
    </location>
</feature>
<protein>
    <recommendedName>
        <fullName evidence="9">BAX inhibitor (BI)-1/YccA family protein</fullName>
    </recommendedName>
</protein>
<sequence length="237" mass="25667">MSNYDRNAAIPGAPADRTSAVDAGLRAHMLRVYNYMAIGVGLTGLVAMLTYRLTGPALLQSPIMWVFMLAPLALVFFISSRINTLSVEAARLLFFVYAALVGLSLSTIFHVYTGVSITRVFFISAAAFGSLSIWGYTTRRDMSGFGTFLVMGLIGIVIASLVNLFLRSSGLDWIISVVGVGVFAGLTAYDTQRIKGMYDSNDDAVSAGRKAVTGALSLYLNFINLFMMLLRLAGNRR</sequence>
<dbReference type="RefSeq" id="WP_100386654.1">
    <property type="nucleotide sequence ID" value="NZ_LT629750.1"/>
</dbReference>
<dbReference type="AlphaFoldDB" id="A0A1H1USS5"/>
<reference evidence="8" key="1">
    <citation type="submission" date="2016-10" db="EMBL/GenBank/DDBJ databases">
        <authorList>
            <person name="Varghese N."/>
            <person name="Submissions S."/>
        </authorList>
    </citation>
    <scope>NUCLEOTIDE SEQUENCE [LARGE SCALE GENOMIC DNA]</scope>
    <source>
        <strain evidence="8">GAS369</strain>
    </source>
</reference>
<dbReference type="EMBL" id="LT629750">
    <property type="protein sequence ID" value="SDS75537.1"/>
    <property type="molecule type" value="Genomic_DNA"/>
</dbReference>
<keyword evidence="5 6" id="KW-0472">Membrane</keyword>
<evidence type="ECO:0000256" key="5">
    <source>
        <dbReference type="ARBA" id="ARBA00023136"/>
    </source>
</evidence>
<feature type="transmembrane region" description="Helical" evidence="6">
    <location>
        <begin position="32"/>
        <end position="51"/>
    </location>
</feature>
<organism evidence="7 8">
    <name type="scientific">Bradyrhizobium canariense</name>
    <dbReference type="NCBI Taxonomy" id="255045"/>
    <lineage>
        <taxon>Bacteria</taxon>
        <taxon>Pseudomonadati</taxon>
        <taxon>Pseudomonadota</taxon>
        <taxon>Alphaproteobacteria</taxon>
        <taxon>Hyphomicrobiales</taxon>
        <taxon>Nitrobacteraceae</taxon>
        <taxon>Bradyrhizobium</taxon>
    </lineage>
</organism>
<keyword evidence="4 6" id="KW-1133">Transmembrane helix</keyword>
<comment type="similarity">
    <text evidence="2 6">Belongs to the BI1 family.</text>
</comment>
<evidence type="ECO:0000256" key="4">
    <source>
        <dbReference type="ARBA" id="ARBA00022989"/>
    </source>
</evidence>
<keyword evidence="3 6" id="KW-0812">Transmembrane</keyword>
<feature type="transmembrane region" description="Helical" evidence="6">
    <location>
        <begin position="63"/>
        <end position="80"/>
    </location>
</feature>
<name>A0A1H1USS5_9BRAD</name>
<dbReference type="PANTHER" id="PTHR23291">
    <property type="entry name" value="BAX INHIBITOR-RELATED"/>
    <property type="match status" value="1"/>
</dbReference>
<evidence type="ECO:0000256" key="2">
    <source>
        <dbReference type="ARBA" id="ARBA00010350"/>
    </source>
</evidence>
<comment type="subcellular location">
    <subcellularLocation>
        <location evidence="1">Membrane</location>
        <topology evidence="1">Multi-pass membrane protein</topology>
    </subcellularLocation>
</comment>
<evidence type="ECO:0000256" key="1">
    <source>
        <dbReference type="ARBA" id="ARBA00004141"/>
    </source>
</evidence>
<accession>A0A1H1USS5</accession>
<feature type="transmembrane region" description="Helical" evidence="6">
    <location>
        <begin position="173"/>
        <end position="190"/>
    </location>
</feature>